<feature type="region of interest" description="Disordered" evidence="2">
    <location>
        <begin position="242"/>
        <end position="270"/>
    </location>
</feature>
<evidence type="ECO:0000313" key="3">
    <source>
        <dbReference type="EMBL" id="KAL0488785.1"/>
    </source>
</evidence>
<proteinExistence type="predicted"/>
<feature type="compositionally biased region" description="Polar residues" evidence="2">
    <location>
        <begin position="1"/>
        <end position="20"/>
    </location>
</feature>
<feature type="compositionally biased region" description="Polar residues" evidence="2">
    <location>
        <begin position="38"/>
        <end position="59"/>
    </location>
</feature>
<keyword evidence="4" id="KW-1185">Reference proteome</keyword>
<dbReference type="EMBL" id="JAOPGA020001475">
    <property type="protein sequence ID" value="KAL0488785.1"/>
    <property type="molecule type" value="Genomic_DNA"/>
</dbReference>
<feature type="coiled-coil region" evidence="1">
    <location>
        <begin position="114"/>
        <end position="169"/>
    </location>
</feature>
<evidence type="ECO:0000256" key="1">
    <source>
        <dbReference type="SAM" id="Coils"/>
    </source>
</evidence>
<evidence type="ECO:0000313" key="4">
    <source>
        <dbReference type="Proteomes" id="UP001431209"/>
    </source>
</evidence>
<organism evidence="3 4">
    <name type="scientific">Acrasis kona</name>
    <dbReference type="NCBI Taxonomy" id="1008807"/>
    <lineage>
        <taxon>Eukaryota</taxon>
        <taxon>Discoba</taxon>
        <taxon>Heterolobosea</taxon>
        <taxon>Tetramitia</taxon>
        <taxon>Eutetramitia</taxon>
        <taxon>Acrasidae</taxon>
        <taxon>Acrasis</taxon>
    </lineage>
</organism>
<sequence>MSKVSSLRSIFEQQSQSTYKQHTRYHSTPHATFDPSDEQTTLISLNPPSTRSLESQEAGQISSNAQIEVNSTLRLPLARRIKSSEVYQIQSNKELHDLNERTQQQTLDGCLSLLRVTESERDQLKIENQTLRTASEQLRAHIVSNEDLLAKAREEVLELKAEIDRRMAIEEEKNDLIIEHQKLINLLQNGIQQLCISTSPIEPVHVTFPIRDFELEKQDDDFHEDSIVQNNDHDEEIKFPLKPRQISGTDWQDSDAAPTKGLGDDDSWNLSEDEPVVRPTLINIESPIHEALVEDEEEPSLLVDYTVEDVENIVKDENRLAETFLCSSDEDWNNFYNKIKSLFSANQLTPDAELSDFKVRRGHGVVVRFVIFEQCQEWCRSPWYNPCIFDFQSSSTTLSDLRCGLCIGQYLLTWDSTLCICVPKRIVSLKAQQYIQDMLCLGEIFQKNLININCSLSKTVSEWNKKREMNVSGFKFVKSVLNVLNLKKPISRSRLGDVMYNFIENMSVDGVCRMSHNGVVFVSHEELDEHVRELITNNNNFSITNYKEFSLLRMFDRIFWSKLQNNTKRKEFEPKTLGNRSVCPFVVHQDKSFEDTAFIE</sequence>
<gene>
    <name evidence="3" type="ORF">AKO1_003842</name>
</gene>
<protein>
    <submittedName>
        <fullName evidence="3">GyrA</fullName>
    </submittedName>
</protein>
<reference evidence="3 4" key="1">
    <citation type="submission" date="2024-03" db="EMBL/GenBank/DDBJ databases">
        <title>The Acrasis kona genome and developmental transcriptomes reveal deep origins of eukaryotic multicellular pathways.</title>
        <authorList>
            <person name="Sheikh S."/>
            <person name="Fu C.-J."/>
            <person name="Brown M.W."/>
            <person name="Baldauf S.L."/>
        </authorList>
    </citation>
    <scope>NUCLEOTIDE SEQUENCE [LARGE SCALE GENOMIC DNA]</scope>
    <source>
        <strain evidence="3 4">ATCC MYA-3509</strain>
    </source>
</reference>
<dbReference type="AlphaFoldDB" id="A0AAW2ZH62"/>
<feature type="region of interest" description="Disordered" evidence="2">
    <location>
        <begin position="1"/>
        <end position="59"/>
    </location>
</feature>
<evidence type="ECO:0000256" key="2">
    <source>
        <dbReference type="SAM" id="MobiDB-lite"/>
    </source>
</evidence>
<dbReference type="Proteomes" id="UP001431209">
    <property type="component" value="Unassembled WGS sequence"/>
</dbReference>
<accession>A0AAW2ZH62</accession>
<comment type="caution">
    <text evidence="3">The sequence shown here is derived from an EMBL/GenBank/DDBJ whole genome shotgun (WGS) entry which is preliminary data.</text>
</comment>
<keyword evidence="1" id="KW-0175">Coiled coil</keyword>
<name>A0AAW2ZH62_9EUKA</name>